<gene>
    <name evidence="2" type="ORF">Din_038558</name>
</gene>
<evidence type="ECO:0000313" key="2">
    <source>
        <dbReference type="EMBL" id="MPA69117.1"/>
    </source>
</evidence>
<name>A0A5B7BJU0_DAVIN</name>
<dbReference type="InterPro" id="IPR004331">
    <property type="entry name" value="SPX_dom"/>
</dbReference>
<dbReference type="Pfam" id="PF03105">
    <property type="entry name" value="SPX"/>
    <property type="match status" value="1"/>
</dbReference>
<dbReference type="PANTHER" id="PTHR45978:SF1">
    <property type="entry name" value="SPX DOMAIN-CONTAINING PROTEIN"/>
    <property type="match status" value="1"/>
</dbReference>
<protein>
    <submittedName>
        <fullName evidence="2">Putative SPX domain-containing protein 1</fullName>
    </submittedName>
</protein>
<dbReference type="GO" id="GO:0016036">
    <property type="term" value="P:cellular response to phosphate starvation"/>
    <property type="evidence" value="ECO:0007669"/>
    <property type="project" value="InterPro"/>
</dbReference>
<dbReference type="PANTHER" id="PTHR45978">
    <property type="entry name" value="SPX DOMAIN-CONTAINING PROTEIN 3"/>
    <property type="match status" value="1"/>
</dbReference>
<dbReference type="InterPro" id="IPR031142">
    <property type="entry name" value="SPX_prot"/>
</dbReference>
<evidence type="ECO:0000259" key="1">
    <source>
        <dbReference type="PROSITE" id="PS51382"/>
    </source>
</evidence>
<sequence length="197" mass="23195">MKFGKSLRSQIAESLPEWEGEFMSYKELKKRVNQIAPWHEETKRCRKRPRLTTRNMLCTGGRNMNIMRGGIGFIQLLDSKLEKVNAFFFEKEEEYIIRMKELKDRVANVECSGDMMQVSKDILDFHREIVLLLHYSVLNFTGLMKIIKKHNKKTGSFIHLPSVPRVLQQPFFTTDLIRELLKECDAMLNQLFLVNKP</sequence>
<organism evidence="2">
    <name type="scientific">Davidia involucrata</name>
    <name type="common">Dove tree</name>
    <dbReference type="NCBI Taxonomy" id="16924"/>
    <lineage>
        <taxon>Eukaryota</taxon>
        <taxon>Viridiplantae</taxon>
        <taxon>Streptophyta</taxon>
        <taxon>Embryophyta</taxon>
        <taxon>Tracheophyta</taxon>
        <taxon>Spermatophyta</taxon>
        <taxon>Magnoliopsida</taxon>
        <taxon>eudicotyledons</taxon>
        <taxon>Gunneridae</taxon>
        <taxon>Pentapetalae</taxon>
        <taxon>asterids</taxon>
        <taxon>Cornales</taxon>
        <taxon>Nyssaceae</taxon>
        <taxon>Davidia</taxon>
    </lineage>
</organism>
<dbReference type="EMBL" id="GHES01038558">
    <property type="protein sequence ID" value="MPA69117.1"/>
    <property type="molecule type" value="Transcribed_RNA"/>
</dbReference>
<proteinExistence type="predicted"/>
<dbReference type="CDD" id="cd14481">
    <property type="entry name" value="SPX_AtSPX1_like"/>
    <property type="match status" value="1"/>
</dbReference>
<dbReference type="AlphaFoldDB" id="A0A5B7BJU0"/>
<reference evidence="2" key="1">
    <citation type="submission" date="2019-08" db="EMBL/GenBank/DDBJ databases">
        <title>Reference gene set and small RNA set construction with multiple tissues from Davidia involucrata Baill.</title>
        <authorList>
            <person name="Yang H."/>
            <person name="Zhou C."/>
            <person name="Li G."/>
            <person name="Wang J."/>
            <person name="Gao P."/>
            <person name="Wang M."/>
            <person name="Wang R."/>
            <person name="Zhao Y."/>
        </authorList>
    </citation>
    <scope>NUCLEOTIDE SEQUENCE</scope>
    <source>
        <tissue evidence="2">Mixed with DoveR01_LX</tissue>
    </source>
</reference>
<dbReference type="PROSITE" id="PS51382">
    <property type="entry name" value="SPX"/>
    <property type="match status" value="1"/>
</dbReference>
<feature type="domain" description="SPX" evidence="1">
    <location>
        <begin position="1"/>
        <end position="164"/>
    </location>
</feature>
<accession>A0A5B7BJU0</accession>